<evidence type="ECO:0000256" key="1">
    <source>
        <dbReference type="ARBA" id="ARBA00009477"/>
    </source>
</evidence>
<dbReference type="InterPro" id="IPR006143">
    <property type="entry name" value="RND_pump_MFP"/>
</dbReference>
<dbReference type="Gene3D" id="6.10.140.1990">
    <property type="match status" value="1"/>
</dbReference>
<dbReference type="NCBIfam" id="TIGR01730">
    <property type="entry name" value="RND_mfp"/>
    <property type="match status" value="1"/>
</dbReference>
<feature type="region of interest" description="Disordered" evidence="4">
    <location>
        <begin position="368"/>
        <end position="390"/>
    </location>
</feature>
<feature type="coiled-coil region" evidence="3">
    <location>
        <begin position="104"/>
        <end position="131"/>
    </location>
</feature>
<dbReference type="EMBL" id="AP023086">
    <property type="protein sequence ID" value="BCD97478.1"/>
    <property type="molecule type" value="Genomic_DNA"/>
</dbReference>
<feature type="domain" description="Multidrug resistance protein MdtA-like barrel-sandwich hybrid" evidence="7">
    <location>
        <begin position="65"/>
        <end position="217"/>
    </location>
</feature>
<dbReference type="Gene3D" id="2.40.420.20">
    <property type="match status" value="1"/>
</dbReference>
<dbReference type="PANTHER" id="PTHR30469:SF33">
    <property type="entry name" value="SLR1207 PROTEIN"/>
    <property type="match status" value="1"/>
</dbReference>
<proteinExistence type="inferred from homology"/>
<dbReference type="GO" id="GO:1990195">
    <property type="term" value="C:macrolide transmembrane transporter complex"/>
    <property type="evidence" value="ECO:0007669"/>
    <property type="project" value="InterPro"/>
</dbReference>
<accession>A0AAN1WH38</accession>
<dbReference type="PANTHER" id="PTHR30469">
    <property type="entry name" value="MULTIDRUG RESISTANCE PROTEIN MDTA"/>
    <property type="match status" value="1"/>
</dbReference>
<dbReference type="Gene3D" id="2.40.30.170">
    <property type="match status" value="1"/>
</dbReference>
<keyword evidence="5" id="KW-0472">Membrane</keyword>
<reference evidence="8 9" key="1">
    <citation type="journal article" date="2022" name="IScience">
        <title>An ultrasensitive nanofiber-based assay for enzymatic hydrolysis and deep-sea microbial degradation of cellulose.</title>
        <authorList>
            <person name="Tsudome M."/>
            <person name="Tachioka M."/>
            <person name="Miyazaki M."/>
            <person name="Uchimura K."/>
            <person name="Tsuda M."/>
            <person name="Takaki Y."/>
            <person name="Deguchi S."/>
        </authorList>
    </citation>
    <scope>NUCLEOTIDE SEQUENCE [LARGE SCALE GENOMIC DNA]</scope>
    <source>
        <strain evidence="8 9">GE09</strain>
    </source>
</reference>
<dbReference type="AlphaFoldDB" id="A0AAN1WH38"/>
<evidence type="ECO:0000256" key="5">
    <source>
        <dbReference type="SAM" id="Phobius"/>
    </source>
</evidence>
<keyword evidence="5" id="KW-1133">Transmembrane helix</keyword>
<dbReference type="Proteomes" id="UP001320119">
    <property type="component" value="Chromosome"/>
</dbReference>
<dbReference type="GO" id="GO:1990281">
    <property type="term" value="C:efflux pump complex"/>
    <property type="evidence" value="ECO:0007669"/>
    <property type="project" value="TreeGrafter"/>
</dbReference>
<feature type="transmembrane region" description="Helical" evidence="5">
    <location>
        <begin position="12"/>
        <end position="31"/>
    </location>
</feature>
<gene>
    <name evidence="8" type="ORF">MARGE09_P1679</name>
</gene>
<name>A0AAN1WH38_9GAMM</name>
<keyword evidence="5" id="KW-0812">Transmembrane</keyword>
<evidence type="ECO:0000256" key="2">
    <source>
        <dbReference type="ARBA" id="ARBA00023054"/>
    </source>
</evidence>
<dbReference type="Pfam" id="PF25876">
    <property type="entry name" value="HH_MFP_RND"/>
    <property type="match status" value="1"/>
</dbReference>
<dbReference type="RefSeq" id="WP_236986946.1">
    <property type="nucleotide sequence ID" value="NZ_AP023086.1"/>
</dbReference>
<protein>
    <submittedName>
        <fullName evidence="8">Membrane fusion protein, macrolide-specific efflux system</fullName>
    </submittedName>
</protein>
<organism evidence="8 9">
    <name type="scientific">Marinagarivorans cellulosilyticus</name>
    <dbReference type="NCBI Taxonomy" id="2721545"/>
    <lineage>
        <taxon>Bacteria</taxon>
        <taxon>Pseudomonadati</taxon>
        <taxon>Pseudomonadota</taxon>
        <taxon>Gammaproteobacteria</taxon>
        <taxon>Cellvibrionales</taxon>
        <taxon>Cellvibrionaceae</taxon>
        <taxon>Marinagarivorans</taxon>
    </lineage>
</organism>
<evidence type="ECO:0000259" key="6">
    <source>
        <dbReference type="Pfam" id="PF25876"/>
    </source>
</evidence>
<comment type="similarity">
    <text evidence="1">Belongs to the membrane fusion protein (MFP) (TC 8.A.1) family.</text>
</comment>
<dbReference type="GO" id="GO:0019898">
    <property type="term" value="C:extrinsic component of membrane"/>
    <property type="evidence" value="ECO:0007669"/>
    <property type="project" value="InterPro"/>
</dbReference>
<dbReference type="GO" id="GO:1990961">
    <property type="term" value="P:xenobiotic detoxification by transmembrane export across the plasma membrane"/>
    <property type="evidence" value="ECO:0007669"/>
    <property type="project" value="InterPro"/>
</dbReference>
<dbReference type="InterPro" id="IPR058625">
    <property type="entry name" value="MdtA-like_BSH"/>
</dbReference>
<evidence type="ECO:0000259" key="7">
    <source>
        <dbReference type="Pfam" id="PF25917"/>
    </source>
</evidence>
<dbReference type="Gene3D" id="2.40.50.100">
    <property type="match status" value="1"/>
</dbReference>
<dbReference type="GO" id="GO:0015562">
    <property type="term" value="F:efflux transmembrane transporter activity"/>
    <property type="evidence" value="ECO:0007669"/>
    <property type="project" value="TreeGrafter"/>
</dbReference>
<dbReference type="KEGG" id="marq:MARGE09_P1679"/>
<feature type="domain" description="Multidrug resistance protein MdtA-like alpha-helical hairpin" evidence="6">
    <location>
        <begin position="114"/>
        <end position="186"/>
    </location>
</feature>
<evidence type="ECO:0000313" key="8">
    <source>
        <dbReference type="EMBL" id="BCD97478.1"/>
    </source>
</evidence>
<dbReference type="Pfam" id="PF25917">
    <property type="entry name" value="BSH_RND"/>
    <property type="match status" value="1"/>
</dbReference>
<dbReference type="InterPro" id="IPR058624">
    <property type="entry name" value="MdtA-like_HH"/>
</dbReference>
<evidence type="ECO:0000256" key="4">
    <source>
        <dbReference type="SAM" id="MobiDB-lite"/>
    </source>
</evidence>
<sequence>MKTTRLLLWPYRWLLLVTTICLTTFLGWRWLDDQQSEKLLTETIQRGNIENFISATGKLEPKHYVEVGAQVSGQVKALHVEEGAIVKAGDLVAEIDATVFETRVQNAQASLEGKKAQLIQLQAELELANLRAKRNLSLHQQNAVSDDELFASTTNEKILRAQITAMKAQIKADAASLAGDKATLGYANIYAPIDGTVVNVQVRQGQTLNANQNAPTLLKIADLTVLTLRAEVSEADIPHLYAGMPVYFKTFGGGERRWQSTIRQVLPTPSVINDVVLYQALIDIDNNDGRLMDAMTTQAFFLLDHAKDVILVPLGAIQTNTPAKKNQRSYVQQHTANGLIDTPVRLGLRNRTHAQVIKGLKAGDSVVVGSQARDSKNGRTDNMKRPPRGF</sequence>
<dbReference type="InterPro" id="IPR030190">
    <property type="entry name" value="MacA_alpha-hairpin_sf"/>
</dbReference>
<keyword evidence="2 3" id="KW-0175">Coiled coil</keyword>
<keyword evidence="9" id="KW-1185">Reference proteome</keyword>
<feature type="compositionally biased region" description="Basic and acidic residues" evidence="4">
    <location>
        <begin position="373"/>
        <end position="384"/>
    </location>
</feature>
<evidence type="ECO:0000256" key="3">
    <source>
        <dbReference type="SAM" id="Coils"/>
    </source>
</evidence>
<dbReference type="SUPFAM" id="SSF111369">
    <property type="entry name" value="HlyD-like secretion proteins"/>
    <property type="match status" value="1"/>
</dbReference>
<dbReference type="GO" id="GO:0030313">
    <property type="term" value="C:cell envelope"/>
    <property type="evidence" value="ECO:0007669"/>
    <property type="project" value="UniProtKB-SubCell"/>
</dbReference>
<evidence type="ECO:0000313" key="9">
    <source>
        <dbReference type="Proteomes" id="UP001320119"/>
    </source>
</evidence>